<organism evidence="5 6">
    <name type="scientific">Zizania palustris</name>
    <name type="common">Northern wild rice</name>
    <dbReference type="NCBI Taxonomy" id="103762"/>
    <lineage>
        <taxon>Eukaryota</taxon>
        <taxon>Viridiplantae</taxon>
        <taxon>Streptophyta</taxon>
        <taxon>Embryophyta</taxon>
        <taxon>Tracheophyta</taxon>
        <taxon>Spermatophyta</taxon>
        <taxon>Magnoliopsida</taxon>
        <taxon>Liliopsida</taxon>
        <taxon>Poales</taxon>
        <taxon>Poaceae</taxon>
        <taxon>BOP clade</taxon>
        <taxon>Oryzoideae</taxon>
        <taxon>Oryzeae</taxon>
        <taxon>Zizaniinae</taxon>
        <taxon>Zizania</taxon>
    </lineage>
</organism>
<dbReference type="InterPro" id="IPR032799">
    <property type="entry name" value="TAXi_C"/>
</dbReference>
<dbReference type="Pfam" id="PF14541">
    <property type="entry name" value="TAXi_C"/>
    <property type="match status" value="2"/>
</dbReference>
<gene>
    <name evidence="5" type="ORF">GUJ93_ZPchr0013g37097</name>
</gene>
<dbReference type="InterPro" id="IPR033121">
    <property type="entry name" value="PEPTIDASE_A1"/>
</dbReference>
<evidence type="ECO:0000256" key="3">
    <source>
        <dbReference type="SAM" id="MobiDB-lite"/>
    </source>
</evidence>
<dbReference type="FunFam" id="2.40.70.10:FF:000097">
    <property type="entry name" value="Aspartyl protease AED3"/>
    <property type="match status" value="1"/>
</dbReference>
<evidence type="ECO:0000259" key="4">
    <source>
        <dbReference type="PROSITE" id="PS51767"/>
    </source>
</evidence>
<dbReference type="PROSITE" id="PS51767">
    <property type="entry name" value="PEPTIDASE_A1"/>
    <property type="match status" value="1"/>
</dbReference>
<accession>A0A8J5WU73</accession>
<dbReference type="InterPro" id="IPR032861">
    <property type="entry name" value="TAXi_N"/>
</dbReference>
<comment type="caution">
    <text evidence="5">The sequence shown here is derived from an EMBL/GenBank/DDBJ whole genome shotgun (WGS) entry which is preliminary data.</text>
</comment>
<keyword evidence="6" id="KW-1185">Reference proteome</keyword>
<proteinExistence type="inferred from homology"/>
<dbReference type="PANTHER" id="PTHR13683">
    <property type="entry name" value="ASPARTYL PROTEASES"/>
    <property type="match status" value="1"/>
</dbReference>
<sequence>MASPIKFAGSPQTTPARPLFEFVRRRSTCATVDRPSQPTIGGQGSGFGPDENEPPSLRAAASIFDFKPPIACEVLDHGFAEVAEEAPAVAFAAADLSVYHNVHPASPSPLESIISLAGVDDARLLFLSSKAASTGVSSAPVASGQTPPSYVVRAGLGSPSQQLLLSLDTSADATWAHCSPCNTCPTNSLFVPANSSSYASLPCSSSWCPLFEGQACPAQSDPSQSSAPLPTCAFSKPFVDASFQAALASDSLRLGKDVIPNYAFGCVGSVTGPTTNLPKQGLLGLGQGSMALLSQSGSMYNGVFSYCLPSYKSYYFSGSLRLGAAGQPRSARYTPLLKNPHRSSLYYVNVTGLRVGRAWVKVPAGSFAFDPNTGAGTVIDSGTVITRWTAPVYAALRDEFRRQVAAPSGFTSLGAFDTSATPLACLAMAESPQNVNSVVNVVANLQQQNIRIVFDVANSRVGFAKEPCN</sequence>
<evidence type="ECO:0000256" key="1">
    <source>
        <dbReference type="ARBA" id="ARBA00007447"/>
    </source>
</evidence>
<feature type="compositionally biased region" description="Polar residues" evidence="3">
    <location>
        <begin position="29"/>
        <end position="40"/>
    </location>
</feature>
<dbReference type="Pfam" id="PF14543">
    <property type="entry name" value="TAXi_N"/>
    <property type="match status" value="1"/>
</dbReference>
<dbReference type="PANTHER" id="PTHR13683:SF839">
    <property type="entry name" value="ASPARTYL PROTEASE AED3-LIKE"/>
    <property type="match status" value="1"/>
</dbReference>
<comment type="similarity">
    <text evidence="1">Belongs to the peptidase A1 family.</text>
</comment>
<evidence type="ECO:0000313" key="6">
    <source>
        <dbReference type="Proteomes" id="UP000729402"/>
    </source>
</evidence>
<dbReference type="OrthoDB" id="2747330at2759"/>
<dbReference type="EMBL" id="JAAALK010000079">
    <property type="protein sequence ID" value="KAG8097133.1"/>
    <property type="molecule type" value="Genomic_DNA"/>
</dbReference>
<feature type="domain" description="Peptidase A1" evidence="4">
    <location>
        <begin position="150"/>
        <end position="469"/>
    </location>
</feature>
<dbReference type="GO" id="GO:0006508">
    <property type="term" value="P:proteolysis"/>
    <property type="evidence" value="ECO:0007669"/>
    <property type="project" value="InterPro"/>
</dbReference>
<protein>
    <recommendedName>
        <fullName evidence="4">Peptidase A1 domain-containing protein</fullName>
    </recommendedName>
</protein>
<reference evidence="5" key="1">
    <citation type="journal article" date="2021" name="bioRxiv">
        <title>Whole Genome Assembly and Annotation of Northern Wild Rice, Zizania palustris L., Supports a Whole Genome Duplication in the Zizania Genus.</title>
        <authorList>
            <person name="Haas M."/>
            <person name="Kono T."/>
            <person name="Macchietto M."/>
            <person name="Millas R."/>
            <person name="McGilp L."/>
            <person name="Shao M."/>
            <person name="Duquette J."/>
            <person name="Hirsch C.N."/>
            <person name="Kimball J."/>
        </authorList>
    </citation>
    <scope>NUCLEOTIDE SEQUENCE</scope>
    <source>
        <tissue evidence="5">Fresh leaf tissue</tissue>
    </source>
</reference>
<feature type="active site" evidence="2">
    <location>
        <position position="380"/>
    </location>
</feature>
<name>A0A8J5WU73_ZIZPA</name>
<feature type="region of interest" description="Disordered" evidence="3">
    <location>
        <begin position="29"/>
        <end position="53"/>
    </location>
</feature>
<dbReference type="InterPro" id="IPR001461">
    <property type="entry name" value="Aspartic_peptidase_A1"/>
</dbReference>
<reference evidence="5" key="2">
    <citation type="submission" date="2021-02" db="EMBL/GenBank/DDBJ databases">
        <authorList>
            <person name="Kimball J.A."/>
            <person name="Haas M.W."/>
            <person name="Macchietto M."/>
            <person name="Kono T."/>
            <person name="Duquette J."/>
            <person name="Shao M."/>
        </authorList>
    </citation>
    <scope>NUCLEOTIDE SEQUENCE</scope>
    <source>
        <tissue evidence="5">Fresh leaf tissue</tissue>
    </source>
</reference>
<evidence type="ECO:0000256" key="2">
    <source>
        <dbReference type="PIRSR" id="PIRSR601461-1"/>
    </source>
</evidence>
<dbReference type="Proteomes" id="UP000729402">
    <property type="component" value="Unassembled WGS sequence"/>
</dbReference>
<dbReference type="AlphaFoldDB" id="A0A8J5WU73"/>
<feature type="active site" evidence="2">
    <location>
        <position position="168"/>
    </location>
</feature>
<dbReference type="GO" id="GO:0004190">
    <property type="term" value="F:aspartic-type endopeptidase activity"/>
    <property type="evidence" value="ECO:0007669"/>
    <property type="project" value="InterPro"/>
</dbReference>
<evidence type="ECO:0000313" key="5">
    <source>
        <dbReference type="EMBL" id="KAG8097133.1"/>
    </source>
</evidence>